<organism evidence="2 3">
    <name type="scientific">Zostera marina</name>
    <name type="common">Eelgrass</name>
    <dbReference type="NCBI Taxonomy" id="29655"/>
    <lineage>
        <taxon>Eukaryota</taxon>
        <taxon>Viridiplantae</taxon>
        <taxon>Streptophyta</taxon>
        <taxon>Embryophyta</taxon>
        <taxon>Tracheophyta</taxon>
        <taxon>Spermatophyta</taxon>
        <taxon>Magnoliopsida</taxon>
        <taxon>Liliopsida</taxon>
        <taxon>Zosteraceae</taxon>
        <taxon>Zostera</taxon>
    </lineage>
</organism>
<feature type="region of interest" description="Disordered" evidence="1">
    <location>
        <begin position="1"/>
        <end position="36"/>
    </location>
</feature>
<proteinExistence type="predicted"/>
<dbReference type="InterPro" id="IPR040374">
    <property type="entry name" value="BIC"/>
</dbReference>
<dbReference type="PANTHER" id="PTHR34207">
    <property type="entry name" value="PROTEIN BIC1"/>
    <property type="match status" value="1"/>
</dbReference>
<comment type="caution">
    <text evidence="2">The sequence shown here is derived from an EMBL/GenBank/DDBJ whole genome shotgun (WGS) entry which is preliminary data.</text>
</comment>
<accession>A0A0K9PTS8</accession>
<dbReference type="EMBL" id="LFYR01000633">
    <property type="protein sequence ID" value="KMZ72386.1"/>
    <property type="molecule type" value="Genomic_DNA"/>
</dbReference>
<name>A0A0K9PTS8_ZOSMR</name>
<dbReference type="GO" id="GO:0009785">
    <property type="term" value="P:blue light signaling pathway"/>
    <property type="evidence" value="ECO:0007669"/>
    <property type="project" value="InterPro"/>
</dbReference>
<keyword evidence="3" id="KW-1185">Reference proteome</keyword>
<evidence type="ECO:0000313" key="3">
    <source>
        <dbReference type="Proteomes" id="UP000036987"/>
    </source>
</evidence>
<dbReference type="Proteomes" id="UP000036987">
    <property type="component" value="Unassembled WGS sequence"/>
</dbReference>
<evidence type="ECO:0000256" key="1">
    <source>
        <dbReference type="SAM" id="MobiDB-lite"/>
    </source>
</evidence>
<dbReference type="OMA" id="CCGRERL"/>
<protein>
    <submittedName>
        <fullName evidence="2">Uncharacterized protein</fullName>
    </submittedName>
</protein>
<evidence type="ECO:0000313" key="2">
    <source>
        <dbReference type="EMBL" id="KMZ72386.1"/>
    </source>
</evidence>
<reference evidence="3" key="1">
    <citation type="journal article" date="2016" name="Nature">
        <title>The genome of the seagrass Zostera marina reveals angiosperm adaptation to the sea.</title>
        <authorList>
            <person name="Olsen J.L."/>
            <person name="Rouze P."/>
            <person name="Verhelst B."/>
            <person name="Lin Y.-C."/>
            <person name="Bayer T."/>
            <person name="Collen J."/>
            <person name="Dattolo E."/>
            <person name="De Paoli E."/>
            <person name="Dittami S."/>
            <person name="Maumus F."/>
            <person name="Michel G."/>
            <person name="Kersting A."/>
            <person name="Lauritano C."/>
            <person name="Lohaus R."/>
            <person name="Toepel M."/>
            <person name="Tonon T."/>
            <person name="Vanneste K."/>
            <person name="Amirebrahimi M."/>
            <person name="Brakel J."/>
            <person name="Bostroem C."/>
            <person name="Chovatia M."/>
            <person name="Grimwood J."/>
            <person name="Jenkins J.W."/>
            <person name="Jueterbock A."/>
            <person name="Mraz A."/>
            <person name="Stam W.T."/>
            <person name="Tice H."/>
            <person name="Bornberg-Bauer E."/>
            <person name="Green P.J."/>
            <person name="Pearson G.A."/>
            <person name="Procaccini G."/>
            <person name="Duarte C.M."/>
            <person name="Schmutz J."/>
            <person name="Reusch T.B.H."/>
            <person name="Van de Peer Y."/>
        </authorList>
    </citation>
    <scope>NUCLEOTIDE SEQUENCE [LARGE SCALE GENOMIC DNA]</scope>
    <source>
        <strain evidence="3">cv. Finnish</strain>
    </source>
</reference>
<dbReference type="PANTHER" id="PTHR34207:SF2">
    <property type="entry name" value="PROTEIN BIC1"/>
    <property type="match status" value="1"/>
</dbReference>
<dbReference type="AlphaFoldDB" id="A0A0K9PTS8"/>
<dbReference type="OrthoDB" id="672067at2759"/>
<sequence>MGDVDSFHSGEITPAKAEQNMVVGGSESGSRKIRLDTQRKEMYERVRIPDTWGKERFLNEWKDNSVIDQSLSPAGITSARKALVEECRRASQL</sequence>
<dbReference type="CDD" id="cd22645">
    <property type="entry name" value="BIC1_CID"/>
    <property type="match status" value="1"/>
</dbReference>
<gene>
    <name evidence="2" type="ORF">ZOSMA_165G00110</name>
</gene>